<evidence type="ECO:0000256" key="3">
    <source>
        <dbReference type="ARBA" id="ARBA00023163"/>
    </source>
</evidence>
<sequence>MSETVEPVARRRLSEADRARLLREAAADVFLRDGYAAARMDDVARGAGMSKRTLYQHYPSKAALFEVVMEDCFAPCVMDMAMEHHPDLSTALRGMLEPVIRHLLEPRQIEVVRVVIAEVGRSPELAGAFYRAGPGRGAGPLERRLAAEIEQGRLRLTDASAASDMLFGMAIGVVHMFLLLGLRGPPDDAEVARLVADAVETFLRGALATDTAQETG</sequence>
<dbReference type="InterPro" id="IPR001647">
    <property type="entry name" value="HTH_TetR"/>
</dbReference>
<dbReference type="SUPFAM" id="SSF48498">
    <property type="entry name" value="Tetracyclin repressor-like, C-terminal domain"/>
    <property type="match status" value="1"/>
</dbReference>
<reference evidence="6" key="2">
    <citation type="submission" date="2020-09" db="EMBL/GenBank/DDBJ databases">
        <authorList>
            <person name="Sun Q."/>
            <person name="Zhou Y."/>
        </authorList>
    </citation>
    <scope>NUCLEOTIDE SEQUENCE</scope>
    <source>
        <strain evidence="6">CGMCC 1.3617</strain>
    </source>
</reference>
<dbReference type="Pfam" id="PF14246">
    <property type="entry name" value="TetR_C_7"/>
    <property type="match status" value="1"/>
</dbReference>
<dbReference type="PANTHER" id="PTHR30055">
    <property type="entry name" value="HTH-TYPE TRANSCRIPTIONAL REGULATOR RUTR"/>
    <property type="match status" value="1"/>
</dbReference>
<dbReference type="InterPro" id="IPR009057">
    <property type="entry name" value="Homeodomain-like_sf"/>
</dbReference>
<evidence type="ECO:0000313" key="7">
    <source>
        <dbReference type="Proteomes" id="UP000661507"/>
    </source>
</evidence>
<dbReference type="PANTHER" id="PTHR30055:SF223">
    <property type="entry name" value="HTH-TYPE TRANSCRIPTIONAL REGULATOR UIDR"/>
    <property type="match status" value="1"/>
</dbReference>
<protein>
    <submittedName>
        <fullName evidence="6">TetR family transcriptional regulator</fullName>
    </submittedName>
</protein>
<dbReference type="InterPro" id="IPR039536">
    <property type="entry name" value="TetR_C_Proteobacteria"/>
</dbReference>
<gene>
    <name evidence="6" type="ORF">GCM10011320_19540</name>
</gene>
<dbReference type="Pfam" id="PF00440">
    <property type="entry name" value="TetR_N"/>
    <property type="match status" value="1"/>
</dbReference>
<accession>A0A917NMN6</accession>
<dbReference type="FunFam" id="1.10.10.60:FF:000141">
    <property type="entry name" value="TetR family transcriptional regulator"/>
    <property type="match status" value="1"/>
</dbReference>
<organism evidence="6 7">
    <name type="scientific">Neoroseomonas lacus</name>
    <dbReference type="NCBI Taxonomy" id="287609"/>
    <lineage>
        <taxon>Bacteria</taxon>
        <taxon>Pseudomonadati</taxon>
        <taxon>Pseudomonadota</taxon>
        <taxon>Alphaproteobacteria</taxon>
        <taxon>Acetobacterales</taxon>
        <taxon>Acetobacteraceae</taxon>
        <taxon>Neoroseomonas</taxon>
    </lineage>
</organism>
<evidence type="ECO:0000259" key="5">
    <source>
        <dbReference type="PROSITE" id="PS50977"/>
    </source>
</evidence>
<keyword evidence="1" id="KW-0805">Transcription regulation</keyword>
<dbReference type="RefSeq" id="WP_188966852.1">
    <property type="nucleotide sequence ID" value="NZ_BMKW01000004.1"/>
</dbReference>
<dbReference type="Gene3D" id="1.10.357.10">
    <property type="entry name" value="Tetracycline Repressor, domain 2"/>
    <property type="match status" value="1"/>
</dbReference>
<dbReference type="EMBL" id="BMKW01000004">
    <property type="protein sequence ID" value="GGJ12373.1"/>
    <property type="molecule type" value="Genomic_DNA"/>
</dbReference>
<dbReference type="InterPro" id="IPR036271">
    <property type="entry name" value="Tet_transcr_reg_TetR-rel_C_sf"/>
</dbReference>
<dbReference type="SUPFAM" id="SSF46689">
    <property type="entry name" value="Homeodomain-like"/>
    <property type="match status" value="1"/>
</dbReference>
<dbReference type="PRINTS" id="PR00455">
    <property type="entry name" value="HTHTETR"/>
</dbReference>
<evidence type="ECO:0000256" key="2">
    <source>
        <dbReference type="ARBA" id="ARBA00023125"/>
    </source>
</evidence>
<evidence type="ECO:0000256" key="4">
    <source>
        <dbReference type="PROSITE-ProRule" id="PRU00335"/>
    </source>
</evidence>
<proteinExistence type="predicted"/>
<keyword evidence="3" id="KW-0804">Transcription</keyword>
<dbReference type="InterPro" id="IPR050109">
    <property type="entry name" value="HTH-type_TetR-like_transc_reg"/>
</dbReference>
<dbReference type="GO" id="GO:0003700">
    <property type="term" value="F:DNA-binding transcription factor activity"/>
    <property type="evidence" value="ECO:0007669"/>
    <property type="project" value="TreeGrafter"/>
</dbReference>
<dbReference type="GO" id="GO:0000976">
    <property type="term" value="F:transcription cis-regulatory region binding"/>
    <property type="evidence" value="ECO:0007669"/>
    <property type="project" value="TreeGrafter"/>
</dbReference>
<dbReference type="PROSITE" id="PS50977">
    <property type="entry name" value="HTH_TETR_2"/>
    <property type="match status" value="1"/>
</dbReference>
<comment type="caution">
    <text evidence="6">The sequence shown here is derived from an EMBL/GenBank/DDBJ whole genome shotgun (WGS) entry which is preliminary data.</text>
</comment>
<reference evidence="6" key="1">
    <citation type="journal article" date="2014" name="Int. J. Syst. Evol. Microbiol.">
        <title>Complete genome sequence of Corynebacterium casei LMG S-19264T (=DSM 44701T), isolated from a smear-ripened cheese.</title>
        <authorList>
            <consortium name="US DOE Joint Genome Institute (JGI-PGF)"/>
            <person name="Walter F."/>
            <person name="Albersmeier A."/>
            <person name="Kalinowski J."/>
            <person name="Ruckert C."/>
        </authorList>
    </citation>
    <scope>NUCLEOTIDE SEQUENCE</scope>
    <source>
        <strain evidence="6">CGMCC 1.3617</strain>
    </source>
</reference>
<dbReference type="AlphaFoldDB" id="A0A917NMN6"/>
<feature type="DNA-binding region" description="H-T-H motif" evidence="4">
    <location>
        <begin position="39"/>
        <end position="58"/>
    </location>
</feature>
<feature type="domain" description="HTH tetR-type" evidence="5">
    <location>
        <begin position="16"/>
        <end position="76"/>
    </location>
</feature>
<keyword evidence="7" id="KW-1185">Reference proteome</keyword>
<name>A0A917NMN6_9PROT</name>
<dbReference type="Proteomes" id="UP000661507">
    <property type="component" value="Unassembled WGS sequence"/>
</dbReference>
<evidence type="ECO:0000313" key="6">
    <source>
        <dbReference type="EMBL" id="GGJ12373.1"/>
    </source>
</evidence>
<evidence type="ECO:0000256" key="1">
    <source>
        <dbReference type="ARBA" id="ARBA00023015"/>
    </source>
</evidence>
<keyword evidence="2 4" id="KW-0238">DNA-binding</keyword>